<evidence type="ECO:0000259" key="1">
    <source>
        <dbReference type="Pfam" id="PF13511"/>
    </source>
</evidence>
<dbReference type="InterPro" id="IPR025392">
    <property type="entry name" value="DUF4124"/>
</dbReference>
<dbReference type="EMBL" id="JBJDOT010000004">
    <property type="protein sequence ID" value="MFK3863209.1"/>
    <property type="molecule type" value="Genomic_DNA"/>
</dbReference>
<comment type="caution">
    <text evidence="2">The sequence shown here is derived from an EMBL/GenBank/DDBJ whole genome shotgun (WGS) entry which is preliminary data.</text>
</comment>
<proteinExistence type="predicted"/>
<name>A0ABW8KWH3_9GAMM</name>
<keyword evidence="3" id="KW-1185">Reference proteome</keyword>
<evidence type="ECO:0000313" key="2">
    <source>
        <dbReference type="EMBL" id="MFK3863209.1"/>
    </source>
</evidence>
<protein>
    <submittedName>
        <fullName evidence="2">DUF4124 domain-containing protein</fullName>
    </submittedName>
</protein>
<dbReference type="Pfam" id="PF13511">
    <property type="entry name" value="DUF4124"/>
    <property type="match status" value="1"/>
</dbReference>
<dbReference type="Proteomes" id="UP001620262">
    <property type="component" value="Unassembled WGS sequence"/>
</dbReference>
<dbReference type="RefSeq" id="WP_182740372.1">
    <property type="nucleotide sequence ID" value="NZ_JBJDOT010000004.1"/>
</dbReference>
<gene>
    <name evidence="2" type="ORF">ACI2JU_04890</name>
</gene>
<evidence type="ECO:0000313" key="3">
    <source>
        <dbReference type="Proteomes" id="UP001620262"/>
    </source>
</evidence>
<accession>A0ABW8KWH3</accession>
<feature type="domain" description="DUF4124" evidence="1">
    <location>
        <begin position="78"/>
        <end position="114"/>
    </location>
</feature>
<sequence length="176" mass="19689">MKYFAYLAIMVLLISVAALFYLQRPDGQTWLTSDGISSKSNQLTEQMVELSSDTFAIAAKLVSETSQKVVESITDESSVATTVIYKWQDQQGQWHYSDQPNPNGTSEKVILDPRDITVTAAEDTSILKGTSKTTNMSLMPNSSSVYDPVVMKKLFEDAEQVKEQLEHRTKSLDETH</sequence>
<reference evidence="2 3" key="1">
    <citation type="submission" date="2024-11" db="EMBL/GenBank/DDBJ databases">
        <title>The Natural Products Discovery Center: Release of the First 8490 Sequenced Strains for Exploring Actinobacteria Biosynthetic Diversity.</title>
        <authorList>
            <person name="Kalkreuter E."/>
            <person name="Kautsar S.A."/>
            <person name="Yang D."/>
            <person name="Bader C.D."/>
            <person name="Teijaro C.N."/>
            <person name="Fluegel L."/>
            <person name="Davis C.M."/>
            <person name="Simpson J.R."/>
            <person name="Lauterbach L."/>
            <person name="Steele A.D."/>
            <person name="Gui C."/>
            <person name="Meng S."/>
            <person name="Li G."/>
            <person name="Viehrig K."/>
            <person name="Ye F."/>
            <person name="Su P."/>
            <person name="Kiefer A.F."/>
            <person name="Nichols A."/>
            <person name="Cepeda A.J."/>
            <person name="Yan W."/>
            <person name="Fan B."/>
            <person name="Jiang Y."/>
            <person name="Adhikari A."/>
            <person name="Zheng C.-J."/>
            <person name="Schuster L."/>
            <person name="Cowan T.M."/>
            <person name="Smanski M.J."/>
            <person name="Chevrette M.G."/>
            <person name="De Carvalho L.P.S."/>
            <person name="Shen B."/>
        </authorList>
    </citation>
    <scope>NUCLEOTIDE SEQUENCE [LARGE SCALE GENOMIC DNA]</scope>
    <source>
        <strain evidence="2 3">NPDC078403</strain>
    </source>
</reference>
<organism evidence="2 3">
    <name type="scientific">Pseudoalteromonas rhizosphaerae</name>
    <dbReference type="NCBI Taxonomy" id="2518973"/>
    <lineage>
        <taxon>Bacteria</taxon>
        <taxon>Pseudomonadati</taxon>
        <taxon>Pseudomonadota</taxon>
        <taxon>Gammaproteobacteria</taxon>
        <taxon>Alteromonadales</taxon>
        <taxon>Pseudoalteromonadaceae</taxon>
        <taxon>Pseudoalteromonas</taxon>
    </lineage>
</organism>